<evidence type="ECO:0000313" key="1">
    <source>
        <dbReference type="EMBL" id="KAF8563236.1"/>
    </source>
</evidence>
<protein>
    <submittedName>
        <fullName evidence="1">Uncharacterized protein</fullName>
    </submittedName>
</protein>
<dbReference type="AlphaFoldDB" id="A0A8T0D761"/>
<evidence type="ECO:0000313" key="2">
    <source>
        <dbReference type="Proteomes" id="UP000699462"/>
    </source>
</evidence>
<keyword evidence="2" id="KW-1185">Reference proteome</keyword>
<accession>A0A8T0D761</accession>
<feature type="non-terminal residue" evidence="1">
    <location>
        <position position="1"/>
    </location>
</feature>
<dbReference type="EMBL" id="JTDF01013217">
    <property type="protein sequence ID" value="KAF8563236.1"/>
    <property type="molecule type" value="Genomic_DNA"/>
</dbReference>
<feature type="non-terminal residue" evidence="1">
    <location>
        <position position="311"/>
    </location>
</feature>
<name>A0A8T0D761_9TREM</name>
<proteinExistence type="predicted"/>
<reference evidence="1 2" key="1">
    <citation type="submission" date="2019-07" db="EMBL/GenBank/DDBJ databases">
        <title>Annotation for the trematode Paragonimus westermani.</title>
        <authorList>
            <person name="Choi Y.-J."/>
        </authorList>
    </citation>
    <scope>NUCLEOTIDE SEQUENCE [LARGE SCALE GENOMIC DNA]</scope>
    <source>
        <strain evidence="1">180907_Pwestermani</strain>
    </source>
</reference>
<organism evidence="1 2">
    <name type="scientific">Paragonimus westermani</name>
    <dbReference type="NCBI Taxonomy" id="34504"/>
    <lineage>
        <taxon>Eukaryota</taxon>
        <taxon>Metazoa</taxon>
        <taxon>Spiralia</taxon>
        <taxon>Lophotrochozoa</taxon>
        <taxon>Platyhelminthes</taxon>
        <taxon>Trematoda</taxon>
        <taxon>Digenea</taxon>
        <taxon>Plagiorchiida</taxon>
        <taxon>Troglotremata</taxon>
        <taxon>Troglotrematidae</taxon>
        <taxon>Paragonimus</taxon>
    </lineage>
</organism>
<gene>
    <name evidence="1" type="ORF">P879_11826</name>
</gene>
<sequence>SIIGSKSPSRTSIRKSDFTPDSRCTCLRLLSTLASHYTLSEARTEVACETTFTPAPRKSAIVLEQGIKRTTSNLANRLQVQANTSEQTNFKHEKTQALSLRSSCCTPECKEFSHCLLTADQWKVIIDRYFVLLQQIPFNHVNKRIGEEMFHLFRLRSLREHGLPDALHVLLACRINERLIHNQMLLSNANSTRKQYGKNKESHNLATETRVNSSLTSCCSYTESIDSLGQTSKLIESDRQETCHPKHSERYRKSRVAYINVKFSSDGSIQLHSPDLENEDKSSQCVACATNSRDVDPPANQDVVSWLQNNI</sequence>
<comment type="caution">
    <text evidence="1">The sequence shown here is derived from an EMBL/GenBank/DDBJ whole genome shotgun (WGS) entry which is preliminary data.</text>
</comment>
<dbReference type="Proteomes" id="UP000699462">
    <property type="component" value="Unassembled WGS sequence"/>
</dbReference>
<dbReference type="OrthoDB" id="2347980at2759"/>